<sequence length="215" mass="24684">MIMQIVINEHNQEHQVTSLVLFYYHDIIVEKQENKLNEVLEMEIIDVTPNTQKDWERIYAEAFPAYEQRPIAELVALVEQQDAIKMQVVVDDQTVVGVAYLCEIGLSKAFLLYFAIDATIQSKGYGSRALAILKERYEDGLILEAEQMGTQAENEAQRTRRYDFYMRNGFEDKRLLSENSGGVFHLLASTPDISATEYLQAMHALSIEAIVRRDD</sequence>
<comment type="caution">
    <text evidence="2">The sequence shown here is derived from an EMBL/GenBank/DDBJ whole genome shotgun (WGS) entry which is preliminary data.</text>
</comment>
<dbReference type="GO" id="GO:0005840">
    <property type="term" value="C:ribosome"/>
    <property type="evidence" value="ECO:0007669"/>
    <property type="project" value="UniProtKB-KW"/>
</dbReference>
<evidence type="ECO:0000313" key="2">
    <source>
        <dbReference type="EMBL" id="SCB71881.1"/>
    </source>
</evidence>
<keyword evidence="3" id="KW-1185">Reference proteome</keyword>
<keyword evidence="2" id="KW-0689">Ribosomal protein</keyword>
<dbReference type="RefSeq" id="WP_240005950.1">
    <property type="nucleotide sequence ID" value="NZ_BJEG01000001.1"/>
</dbReference>
<dbReference type="InterPro" id="IPR000182">
    <property type="entry name" value="GNAT_dom"/>
</dbReference>
<evidence type="ECO:0000259" key="1">
    <source>
        <dbReference type="PROSITE" id="PS51186"/>
    </source>
</evidence>
<name>A0ABY0JZM3_WEIHE</name>
<accession>A0ABY0JZM3</accession>
<organism evidence="2 3">
    <name type="scientific">Weissella hellenica</name>
    <dbReference type="NCBI Taxonomy" id="46256"/>
    <lineage>
        <taxon>Bacteria</taxon>
        <taxon>Bacillati</taxon>
        <taxon>Bacillota</taxon>
        <taxon>Bacilli</taxon>
        <taxon>Lactobacillales</taxon>
        <taxon>Lactobacillaceae</taxon>
        <taxon>Weissella</taxon>
    </lineage>
</organism>
<reference evidence="2 3" key="1">
    <citation type="submission" date="2016-08" db="EMBL/GenBank/DDBJ databases">
        <authorList>
            <person name="Varghese N."/>
            <person name="Submissions Spin"/>
        </authorList>
    </citation>
    <scope>NUCLEOTIDE SEQUENCE [LARGE SCALE GENOMIC DNA]</scope>
    <source>
        <strain evidence="2 3">R-53116</strain>
    </source>
</reference>
<dbReference type="EMBL" id="FMAW01000001">
    <property type="protein sequence ID" value="SCB71881.1"/>
    <property type="molecule type" value="Genomic_DNA"/>
</dbReference>
<dbReference type="SUPFAM" id="SSF55729">
    <property type="entry name" value="Acyl-CoA N-acyltransferases (Nat)"/>
    <property type="match status" value="1"/>
</dbReference>
<dbReference type="Pfam" id="PF00583">
    <property type="entry name" value="Acetyltransf_1"/>
    <property type="match status" value="1"/>
</dbReference>
<keyword evidence="2" id="KW-0687">Ribonucleoprotein</keyword>
<evidence type="ECO:0000313" key="3">
    <source>
        <dbReference type="Proteomes" id="UP000182448"/>
    </source>
</evidence>
<feature type="domain" description="N-acetyltransferase" evidence="1">
    <location>
        <begin position="42"/>
        <end position="193"/>
    </location>
</feature>
<protein>
    <submittedName>
        <fullName evidence="2">Ribosomal protein S18 acetylase RimI</fullName>
    </submittedName>
</protein>
<proteinExistence type="predicted"/>
<dbReference type="PROSITE" id="PS51186">
    <property type="entry name" value="GNAT"/>
    <property type="match status" value="1"/>
</dbReference>
<dbReference type="InterPro" id="IPR016181">
    <property type="entry name" value="Acyl_CoA_acyltransferase"/>
</dbReference>
<gene>
    <name evidence="2" type="ORF">GA0061075_10119</name>
</gene>
<dbReference type="Proteomes" id="UP000182448">
    <property type="component" value="Unassembled WGS sequence"/>
</dbReference>
<dbReference type="Gene3D" id="3.40.630.30">
    <property type="match status" value="1"/>
</dbReference>